<dbReference type="Proteomes" id="UP000593568">
    <property type="component" value="Unassembled WGS sequence"/>
</dbReference>
<dbReference type="AlphaFoldDB" id="A0A7J9ECS3"/>
<proteinExistence type="predicted"/>
<accession>A0A7J9ECS3</accession>
<evidence type="ECO:0000313" key="1">
    <source>
        <dbReference type="EMBL" id="MBA0770830.1"/>
    </source>
</evidence>
<protein>
    <submittedName>
        <fullName evidence="1">Uncharacterized protein</fullName>
    </submittedName>
</protein>
<dbReference type="EMBL" id="JABEZW010000007">
    <property type="protein sequence ID" value="MBA0770830.1"/>
    <property type="molecule type" value="Genomic_DNA"/>
</dbReference>
<comment type="caution">
    <text evidence="1">The sequence shown here is derived from an EMBL/GenBank/DDBJ whole genome shotgun (WGS) entry which is preliminary data.</text>
</comment>
<sequence>MERNSTWREGFQDRLEENRKKIAWALQSKRKEETVMAIGLKEEKYINEGQLYRSTGVKFENLRWVWMGDW</sequence>
<reference evidence="1 2" key="1">
    <citation type="journal article" date="2019" name="Genome Biol. Evol.">
        <title>Insights into the evolution of the New World diploid cottons (Gossypium, subgenus Houzingenia) based on genome sequencing.</title>
        <authorList>
            <person name="Grover C.E."/>
            <person name="Arick M.A. 2nd"/>
            <person name="Thrash A."/>
            <person name="Conover J.L."/>
            <person name="Sanders W.S."/>
            <person name="Peterson D.G."/>
            <person name="Frelichowski J.E."/>
            <person name="Scheffler J.A."/>
            <person name="Scheffler B.E."/>
            <person name="Wendel J.F."/>
        </authorList>
    </citation>
    <scope>NUCLEOTIDE SEQUENCE [LARGE SCALE GENOMIC DNA]</scope>
    <source>
        <strain evidence="1">8</strain>
        <tissue evidence="1">Leaf</tissue>
    </source>
</reference>
<gene>
    <name evidence="1" type="ORF">Gotri_019404</name>
</gene>
<name>A0A7J9ECS3_9ROSI</name>
<organism evidence="1 2">
    <name type="scientific">Gossypium trilobum</name>
    <dbReference type="NCBI Taxonomy" id="34281"/>
    <lineage>
        <taxon>Eukaryota</taxon>
        <taxon>Viridiplantae</taxon>
        <taxon>Streptophyta</taxon>
        <taxon>Embryophyta</taxon>
        <taxon>Tracheophyta</taxon>
        <taxon>Spermatophyta</taxon>
        <taxon>Magnoliopsida</taxon>
        <taxon>eudicotyledons</taxon>
        <taxon>Gunneridae</taxon>
        <taxon>Pentapetalae</taxon>
        <taxon>rosids</taxon>
        <taxon>malvids</taxon>
        <taxon>Malvales</taxon>
        <taxon>Malvaceae</taxon>
        <taxon>Malvoideae</taxon>
        <taxon>Gossypium</taxon>
    </lineage>
</organism>
<keyword evidence="2" id="KW-1185">Reference proteome</keyword>
<feature type="non-terminal residue" evidence="1">
    <location>
        <position position="70"/>
    </location>
</feature>
<evidence type="ECO:0000313" key="2">
    <source>
        <dbReference type="Proteomes" id="UP000593568"/>
    </source>
</evidence>